<dbReference type="Proteomes" id="UP000807353">
    <property type="component" value="Unassembled WGS sequence"/>
</dbReference>
<reference evidence="3" key="1">
    <citation type="submission" date="2020-11" db="EMBL/GenBank/DDBJ databases">
        <authorList>
            <consortium name="DOE Joint Genome Institute"/>
            <person name="Ahrendt S."/>
            <person name="Riley R."/>
            <person name="Andreopoulos W."/>
            <person name="Labutti K."/>
            <person name="Pangilinan J."/>
            <person name="Ruiz-Duenas F.J."/>
            <person name="Barrasa J.M."/>
            <person name="Sanchez-Garcia M."/>
            <person name="Camarero S."/>
            <person name="Miyauchi S."/>
            <person name="Serrano A."/>
            <person name="Linde D."/>
            <person name="Babiker R."/>
            <person name="Drula E."/>
            <person name="Ayuso-Fernandez I."/>
            <person name="Pacheco R."/>
            <person name="Padilla G."/>
            <person name="Ferreira P."/>
            <person name="Barriuso J."/>
            <person name="Kellner H."/>
            <person name="Castanera R."/>
            <person name="Alfaro M."/>
            <person name="Ramirez L."/>
            <person name="Pisabarro A.G."/>
            <person name="Kuo A."/>
            <person name="Tritt A."/>
            <person name="Lipzen A."/>
            <person name="He G."/>
            <person name="Yan M."/>
            <person name="Ng V."/>
            <person name="Cullen D."/>
            <person name="Martin F."/>
            <person name="Rosso M.-N."/>
            <person name="Henrissat B."/>
            <person name="Hibbett D."/>
            <person name="Martinez A.T."/>
            <person name="Grigoriev I.V."/>
        </authorList>
    </citation>
    <scope>NUCLEOTIDE SEQUENCE</scope>
    <source>
        <strain evidence="3">CBS 247.69</strain>
    </source>
</reference>
<organism evidence="3 4">
    <name type="scientific">Collybia nuda</name>
    <dbReference type="NCBI Taxonomy" id="64659"/>
    <lineage>
        <taxon>Eukaryota</taxon>
        <taxon>Fungi</taxon>
        <taxon>Dikarya</taxon>
        <taxon>Basidiomycota</taxon>
        <taxon>Agaricomycotina</taxon>
        <taxon>Agaricomycetes</taxon>
        <taxon>Agaricomycetidae</taxon>
        <taxon>Agaricales</taxon>
        <taxon>Tricholomatineae</taxon>
        <taxon>Clitocybaceae</taxon>
        <taxon>Collybia</taxon>
    </lineage>
</organism>
<dbReference type="SUPFAM" id="SSF54768">
    <property type="entry name" value="dsRNA-binding domain-like"/>
    <property type="match status" value="1"/>
</dbReference>
<dbReference type="InterPro" id="IPR014720">
    <property type="entry name" value="dsRBD_dom"/>
</dbReference>
<gene>
    <name evidence="3" type="ORF">BDZ94DRAFT_1243114</name>
</gene>
<protein>
    <recommendedName>
        <fullName evidence="2">DRBM domain-containing protein</fullName>
    </recommendedName>
</protein>
<proteinExistence type="predicted"/>
<keyword evidence="1" id="KW-0694">RNA-binding</keyword>
<dbReference type="OrthoDB" id="3246846at2759"/>
<keyword evidence="4" id="KW-1185">Reference proteome</keyword>
<evidence type="ECO:0000259" key="2">
    <source>
        <dbReference type="PROSITE" id="PS50137"/>
    </source>
</evidence>
<evidence type="ECO:0000313" key="4">
    <source>
        <dbReference type="Proteomes" id="UP000807353"/>
    </source>
</evidence>
<feature type="domain" description="DRBM" evidence="2">
    <location>
        <begin position="3"/>
        <end position="72"/>
    </location>
</feature>
<evidence type="ECO:0000313" key="3">
    <source>
        <dbReference type="EMBL" id="KAF9469723.1"/>
    </source>
</evidence>
<dbReference type="SMART" id="SM00358">
    <property type="entry name" value="DSRM"/>
    <property type="match status" value="1"/>
</dbReference>
<comment type="caution">
    <text evidence="3">The sequence shown here is derived from an EMBL/GenBank/DDBJ whole genome shotgun (WGS) entry which is preliminary data.</text>
</comment>
<sequence>MTTPAQAINNYFQGRGKSNLLSWVEEPTGPTDNITWTVHCKIDGQIKGTGVGTQKAEAKQEAARQALRVSDDLV</sequence>
<dbReference type="EMBL" id="MU150229">
    <property type="protein sequence ID" value="KAF9469723.1"/>
    <property type="molecule type" value="Genomic_DNA"/>
</dbReference>
<dbReference type="Gene3D" id="3.30.160.20">
    <property type="match status" value="1"/>
</dbReference>
<accession>A0A9P5YIV3</accession>
<name>A0A9P5YIV3_9AGAR</name>
<evidence type="ECO:0000256" key="1">
    <source>
        <dbReference type="PROSITE-ProRule" id="PRU00266"/>
    </source>
</evidence>
<dbReference type="Pfam" id="PF00035">
    <property type="entry name" value="dsrm"/>
    <property type="match status" value="1"/>
</dbReference>
<dbReference type="CDD" id="cd10845">
    <property type="entry name" value="DSRM_RNAse_III_family"/>
    <property type="match status" value="1"/>
</dbReference>
<dbReference type="PROSITE" id="PS50137">
    <property type="entry name" value="DS_RBD"/>
    <property type="match status" value="1"/>
</dbReference>
<dbReference type="GO" id="GO:0003723">
    <property type="term" value="F:RNA binding"/>
    <property type="evidence" value="ECO:0007669"/>
    <property type="project" value="UniProtKB-UniRule"/>
</dbReference>
<dbReference type="AlphaFoldDB" id="A0A9P5YIV3"/>